<evidence type="ECO:0000259" key="1">
    <source>
        <dbReference type="Pfam" id="PF01882"/>
    </source>
</evidence>
<sequence length="299" mass="33920">MTPDSKRFLHPEAIRRIGRLELRARHVVEGFMSGMHRSPYFGRSIEFLQHRQYAPGDDLRHVDWKVWAKADRLYVKQFEEDASMRCTLVVDVSKSMEYGRGPLNKYEYAATAAASLAYLLLRQHDAVACLAFDEKIRARTPMRSTQVHLASIVQALDANRPQAKTDPGNVLRLIAEENYRRGLIVVVSDLLGDVASTLRGLRLLRQRGHDVLVLHVMDDDELDFPFDGPTRFEGLELPAHLNCNPRALREGYLAAVETFVSSLRHGCARDAVDYELIRTSQPLDAVLAAFLSRRLAARK</sequence>
<dbReference type="KEGG" id="llh:I41_30260"/>
<dbReference type="InterPro" id="IPR002881">
    <property type="entry name" value="DUF58"/>
</dbReference>
<dbReference type="InterPro" id="IPR036465">
    <property type="entry name" value="vWFA_dom_sf"/>
</dbReference>
<feature type="domain" description="DUF58" evidence="1">
    <location>
        <begin position="50"/>
        <end position="256"/>
    </location>
</feature>
<dbReference type="Proteomes" id="UP000317909">
    <property type="component" value="Chromosome"/>
</dbReference>
<dbReference type="PANTHER" id="PTHR33608:SF7">
    <property type="entry name" value="DUF58 DOMAIN-CONTAINING PROTEIN"/>
    <property type="match status" value="1"/>
</dbReference>
<dbReference type="RefSeq" id="WP_145433492.1">
    <property type="nucleotide sequence ID" value="NZ_CP036339.1"/>
</dbReference>
<dbReference type="AlphaFoldDB" id="A0A517TZP5"/>
<evidence type="ECO:0000313" key="3">
    <source>
        <dbReference type="Proteomes" id="UP000317909"/>
    </source>
</evidence>
<keyword evidence="3" id="KW-1185">Reference proteome</keyword>
<evidence type="ECO:0000313" key="2">
    <source>
        <dbReference type="EMBL" id="QDT73835.1"/>
    </source>
</evidence>
<dbReference type="PANTHER" id="PTHR33608">
    <property type="entry name" value="BLL2464 PROTEIN"/>
    <property type="match status" value="1"/>
</dbReference>
<dbReference type="SUPFAM" id="SSF53300">
    <property type="entry name" value="vWA-like"/>
    <property type="match status" value="1"/>
</dbReference>
<dbReference type="Gene3D" id="3.40.50.410">
    <property type="entry name" value="von Willebrand factor, type A domain"/>
    <property type="match status" value="1"/>
</dbReference>
<proteinExistence type="predicted"/>
<dbReference type="EMBL" id="CP036339">
    <property type="protein sequence ID" value="QDT73835.1"/>
    <property type="molecule type" value="Genomic_DNA"/>
</dbReference>
<dbReference type="Pfam" id="PF01882">
    <property type="entry name" value="DUF58"/>
    <property type="match status" value="1"/>
</dbReference>
<gene>
    <name evidence="2" type="ORF">I41_30260</name>
</gene>
<organism evidence="2 3">
    <name type="scientific">Lacipirellula limnantheis</name>
    <dbReference type="NCBI Taxonomy" id="2528024"/>
    <lineage>
        <taxon>Bacteria</taxon>
        <taxon>Pseudomonadati</taxon>
        <taxon>Planctomycetota</taxon>
        <taxon>Planctomycetia</taxon>
        <taxon>Pirellulales</taxon>
        <taxon>Lacipirellulaceae</taxon>
        <taxon>Lacipirellula</taxon>
    </lineage>
</organism>
<reference evidence="2 3" key="1">
    <citation type="submission" date="2019-02" db="EMBL/GenBank/DDBJ databases">
        <title>Deep-cultivation of Planctomycetes and their phenomic and genomic characterization uncovers novel biology.</title>
        <authorList>
            <person name="Wiegand S."/>
            <person name="Jogler M."/>
            <person name="Boedeker C."/>
            <person name="Pinto D."/>
            <person name="Vollmers J."/>
            <person name="Rivas-Marin E."/>
            <person name="Kohn T."/>
            <person name="Peeters S.H."/>
            <person name="Heuer A."/>
            <person name="Rast P."/>
            <person name="Oberbeckmann S."/>
            <person name="Bunk B."/>
            <person name="Jeske O."/>
            <person name="Meyerdierks A."/>
            <person name="Storesund J.E."/>
            <person name="Kallscheuer N."/>
            <person name="Luecker S."/>
            <person name="Lage O.M."/>
            <person name="Pohl T."/>
            <person name="Merkel B.J."/>
            <person name="Hornburger P."/>
            <person name="Mueller R.-W."/>
            <person name="Bruemmer F."/>
            <person name="Labrenz M."/>
            <person name="Spormann A.M."/>
            <person name="Op den Camp H."/>
            <person name="Overmann J."/>
            <person name="Amann R."/>
            <person name="Jetten M.S.M."/>
            <person name="Mascher T."/>
            <person name="Medema M.H."/>
            <person name="Devos D.P."/>
            <person name="Kaster A.-K."/>
            <person name="Ovreas L."/>
            <person name="Rohde M."/>
            <person name="Galperin M.Y."/>
            <person name="Jogler C."/>
        </authorList>
    </citation>
    <scope>NUCLEOTIDE SEQUENCE [LARGE SCALE GENOMIC DNA]</scope>
    <source>
        <strain evidence="2 3">I41</strain>
    </source>
</reference>
<dbReference type="OrthoDB" id="9780819at2"/>
<name>A0A517TZP5_9BACT</name>
<protein>
    <recommendedName>
        <fullName evidence="1">DUF58 domain-containing protein</fullName>
    </recommendedName>
</protein>
<accession>A0A517TZP5</accession>